<keyword evidence="3 6" id="KW-0479">Metal-binding</keyword>
<dbReference type="InterPro" id="IPR000760">
    <property type="entry name" value="Inositol_monophosphatase-like"/>
</dbReference>
<keyword evidence="5 6" id="KW-0460">Magnesium</keyword>
<dbReference type="InterPro" id="IPR020550">
    <property type="entry name" value="Inositol_monophosphatase_CS"/>
</dbReference>
<dbReference type="PROSITE" id="PS00630">
    <property type="entry name" value="IMP_2"/>
    <property type="match status" value="1"/>
</dbReference>
<evidence type="ECO:0000256" key="2">
    <source>
        <dbReference type="ARBA" id="ARBA00013106"/>
    </source>
</evidence>
<keyword evidence="8" id="KW-1185">Reference proteome</keyword>
<dbReference type="GO" id="GO:0007165">
    <property type="term" value="P:signal transduction"/>
    <property type="evidence" value="ECO:0007669"/>
    <property type="project" value="TreeGrafter"/>
</dbReference>
<comment type="catalytic activity">
    <reaction evidence="1">
        <text>a myo-inositol phosphate + H2O = myo-inositol + phosphate</text>
        <dbReference type="Rhea" id="RHEA:24056"/>
        <dbReference type="ChEBI" id="CHEBI:15377"/>
        <dbReference type="ChEBI" id="CHEBI:17268"/>
        <dbReference type="ChEBI" id="CHEBI:43474"/>
        <dbReference type="ChEBI" id="CHEBI:84139"/>
        <dbReference type="EC" id="3.1.3.25"/>
    </reaction>
</comment>
<evidence type="ECO:0000256" key="5">
    <source>
        <dbReference type="ARBA" id="ARBA00022842"/>
    </source>
</evidence>
<dbReference type="Proteomes" id="UP000295511">
    <property type="component" value="Unassembled WGS sequence"/>
</dbReference>
<dbReference type="Gene3D" id="3.30.540.10">
    <property type="entry name" value="Fructose-1,6-Bisphosphatase, subunit A, domain 1"/>
    <property type="match status" value="1"/>
</dbReference>
<dbReference type="PANTHER" id="PTHR20854">
    <property type="entry name" value="INOSITOL MONOPHOSPHATASE"/>
    <property type="match status" value="1"/>
</dbReference>
<name>A0A4R5KG41_9MICC</name>
<gene>
    <name evidence="7" type="ORF">E1809_15655</name>
</gene>
<sequence>MSGNGQWTIEELLTLASDTAMEAGGLLLERLGEAPTRIGTKAGAGDIVTDADRDSESLIVQRLLTARPEDGIIAEERGAFPGSSGLTWVIDPLDGSANYVRGATPFGVSIAACDAIEGRRLSSLVGVVCWVGAGRIEAFYQPGLKVWDFAAAQLIVTESGASFTLTSGLQGSTETVAATVPELESEFLAALHSSGVRPLTTTLADDPRGKE</sequence>
<dbReference type="OrthoDB" id="9772456at2"/>
<proteinExistence type="predicted"/>
<dbReference type="PANTHER" id="PTHR20854:SF4">
    <property type="entry name" value="INOSITOL-1-MONOPHOSPHATASE-RELATED"/>
    <property type="match status" value="1"/>
</dbReference>
<dbReference type="PROSITE" id="PS00629">
    <property type="entry name" value="IMP_1"/>
    <property type="match status" value="1"/>
</dbReference>
<evidence type="ECO:0000256" key="6">
    <source>
        <dbReference type="PIRSR" id="PIRSR600760-2"/>
    </source>
</evidence>
<dbReference type="AlphaFoldDB" id="A0A4R5KG41"/>
<dbReference type="GO" id="GO:0006020">
    <property type="term" value="P:inositol metabolic process"/>
    <property type="evidence" value="ECO:0007669"/>
    <property type="project" value="TreeGrafter"/>
</dbReference>
<comment type="caution">
    <text evidence="7">The sequence shown here is derived from an EMBL/GenBank/DDBJ whole genome shotgun (WGS) entry which is preliminary data.</text>
</comment>
<organism evidence="7 8">
    <name type="scientific">Arthrobacter terricola</name>
    <dbReference type="NCBI Taxonomy" id="2547396"/>
    <lineage>
        <taxon>Bacteria</taxon>
        <taxon>Bacillati</taxon>
        <taxon>Actinomycetota</taxon>
        <taxon>Actinomycetes</taxon>
        <taxon>Micrococcales</taxon>
        <taxon>Micrococcaceae</taxon>
        <taxon>Arthrobacter</taxon>
    </lineage>
</organism>
<dbReference type="EMBL" id="SMRU01000018">
    <property type="protein sequence ID" value="TDF93665.1"/>
    <property type="molecule type" value="Genomic_DNA"/>
</dbReference>
<dbReference type="SUPFAM" id="SSF56655">
    <property type="entry name" value="Carbohydrate phosphatase"/>
    <property type="match status" value="1"/>
</dbReference>
<protein>
    <recommendedName>
        <fullName evidence="2">inositol-phosphate phosphatase</fullName>
        <ecNumber evidence="2">3.1.3.25</ecNumber>
    </recommendedName>
</protein>
<keyword evidence="4" id="KW-0378">Hydrolase</keyword>
<dbReference type="GO" id="GO:0008934">
    <property type="term" value="F:inositol monophosphate 1-phosphatase activity"/>
    <property type="evidence" value="ECO:0007669"/>
    <property type="project" value="TreeGrafter"/>
</dbReference>
<dbReference type="GO" id="GO:0046854">
    <property type="term" value="P:phosphatidylinositol phosphate biosynthetic process"/>
    <property type="evidence" value="ECO:0007669"/>
    <property type="project" value="InterPro"/>
</dbReference>
<dbReference type="Pfam" id="PF00459">
    <property type="entry name" value="Inositol_P"/>
    <property type="match status" value="2"/>
</dbReference>
<evidence type="ECO:0000313" key="8">
    <source>
        <dbReference type="Proteomes" id="UP000295511"/>
    </source>
</evidence>
<feature type="binding site" evidence="6">
    <location>
        <position position="93"/>
    </location>
    <ligand>
        <name>Mg(2+)</name>
        <dbReference type="ChEBI" id="CHEBI:18420"/>
        <label>2</label>
    </ligand>
</feature>
<dbReference type="GO" id="GO:0046872">
    <property type="term" value="F:metal ion binding"/>
    <property type="evidence" value="ECO:0007669"/>
    <property type="project" value="UniProtKB-KW"/>
</dbReference>
<comment type="cofactor">
    <cofactor evidence="6">
        <name>Mg(2+)</name>
        <dbReference type="ChEBI" id="CHEBI:18420"/>
    </cofactor>
</comment>
<dbReference type="PRINTS" id="PR00377">
    <property type="entry name" value="IMPHPHTASES"/>
</dbReference>
<feature type="binding site" evidence="6">
    <location>
        <position position="75"/>
    </location>
    <ligand>
        <name>Mg(2+)</name>
        <dbReference type="ChEBI" id="CHEBI:18420"/>
        <label>1</label>
        <note>catalytic</note>
    </ligand>
</feature>
<dbReference type="RefSeq" id="WP_133205169.1">
    <property type="nucleotide sequence ID" value="NZ_SMRU01000018.1"/>
</dbReference>
<evidence type="ECO:0000256" key="4">
    <source>
        <dbReference type="ARBA" id="ARBA00022801"/>
    </source>
</evidence>
<accession>A0A4R5KG41</accession>
<dbReference type="InterPro" id="IPR020583">
    <property type="entry name" value="Inositol_monoP_metal-BS"/>
</dbReference>
<reference evidence="7 8" key="1">
    <citation type="submission" date="2019-03" db="EMBL/GenBank/DDBJ databases">
        <title>Whole genome sequence of Arthrobacter sp JH1-1.</title>
        <authorList>
            <person name="Trinh H.N."/>
        </authorList>
    </citation>
    <scope>NUCLEOTIDE SEQUENCE [LARGE SCALE GENOMIC DNA]</scope>
    <source>
        <strain evidence="7 8">JH1-1</strain>
    </source>
</reference>
<evidence type="ECO:0000256" key="1">
    <source>
        <dbReference type="ARBA" id="ARBA00001033"/>
    </source>
</evidence>
<dbReference type="EC" id="3.1.3.25" evidence="2"/>
<feature type="binding site" evidence="6">
    <location>
        <position position="91"/>
    </location>
    <ligand>
        <name>Mg(2+)</name>
        <dbReference type="ChEBI" id="CHEBI:18420"/>
        <label>1</label>
        <note>catalytic</note>
    </ligand>
</feature>
<evidence type="ECO:0000313" key="7">
    <source>
        <dbReference type="EMBL" id="TDF93665.1"/>
    </source>
</evidence>
<evidence type="ECO:0000256" key="3">
    <source>
        <dbReference type="ARBA" id="ARBA00022723"/>
    </source>
</evidence>
<feature type="binding site" evidence="6">
    <location>
        <position position="94"/>
    </location>
    <ligand>
        <name>Mg(2+)</name>
        <dbReference type="ChEBI" id="CHEBI:18420"/>
        <label>1</label>
        <note>catalytic</note>
    </ligand>
</feature>